<dbReference type="EMBL" id="BMDD01000002">
    <property type="protein sequence ID" value="GGH75669.1"/>
    <property type="molecule type" value="Genomic_DNA"/>
</dbReference>
<keyword evidence="4" id="KW-1185">Reference proteome</keyword>
<evidence type="ECO:0000313" key="4">
    <source>
        <dbReference type="Proteomes" id="UP000605427"/>
    </source>
</evidence>
<protein>
    <recommendedName>
        <fullName evidence="5">Flp pilus-assembly TadG-like N-terminal domain-containing protein</fullName>
    </recommendedName>
</protein>
<reference evidence="4" key="1">
    <citation type="journal article" date="2019" name="Int. J. Syst. Evol. Microbiol.">
        <title>The Global Catalogue of Microorganisms (GCM) 10K type strain sequencing project: providing services to taxonomists for standard genome sequencing and annotation.</title>
        <authorList>
            <consortium name="The Broad Institute Genomics Platform"/>
            <consortium name="The Broad Institute Genome Sequencing Center for Infectious Disease"/>
            <person name="Wu L."/>
            <person name="Ma J."/>
        </authorList>
    </citation>
    <scope>NUCLEOTIDE SEQUENCE [LARGE SCALE GENOMIC DNA]</scope>
    <source>
        <strain evidence="4">CCM 8702</strain>
    </source>
</reference>
<name>A0ABQ1ZT61_9BACL</name>
<organism evidence="3 4">
    <name type="scientific">Saccharibacillus endophyticus</name>
    <dbReference type="NCBI Taxonomy" id="2060666"/>
    <lineage>
        <taxon>Bacteria</taxon>
        <taxon>Bacillati</taxon>
        <taxon>Bacillota</taxon>
        <taxon>Bacilli</taxon>
        <taxon>Bacillales</taxon>
        <taxon>Paenibacillaceae</taxon>
        <taxon>Saccharibacillus</taxon>
    </lineage>
</organism>
<evidence type="ECO:0008006" key="5">
    <source>
        <dbReference type="Google" id="ProtNLM"/>
    </source>
</evidence>
<feature type="region of interest" description="Disordered" evidence="1">
    <location>
        <begin position="250"/>
        <end position="275"/>
    </location>
</feature>
<dbReference type="Proteomes" id="UP000605427">
    <property type="component" value="Unassembled WGS sequence"/>
</dbReference>
<keyword evidence="2" id="KW-0812">Transmembrane</keyword>
<evidence type="ECO:0000256" key="2">
    <source>
        <dbReference type="SAM" id="Phobius"/>
    </source>
</evidence>
<dbReference type="RefSeq" id="WP_172242218.1">
    <property type="nucleotide sequence ID" value="NZ_BMDD01000002.1"/>
</dbReference>
<keyword evidence="2" id="KW-0472">Membrane</keyword>
<accession>A0ABQ1ZT61</accession>
<keyword evidence="2" id="KW-1133">Transmembrane helix</keyword>
<proteinExistence type="predicted"/>
<sequence length="774" mass="85619">MKFKSSENRLWRLFTPKPRLWKKEHGSITIFLSLVLAVVLAFVAIFIDYSRMAALKAKAERLAHAATRSVMSAYVPELQRTYGLFAYGETDPSMIFSGVLERSLEYKAREDMLPLMDAKLVSSSVELSRELGNYEVFKTQINEEMKYKAPVNFAIEVVGRFKPMSQAMKEASGAVEVLEKVQKLYDKREAELDKMLNLMKKAGQRTDGLVENIGTAGSGGTGDISDIPLSGSVSTATDMAAQYHDYKVQKERVSTETPPPEKIPVPSAIEGETTEEDNPGFLEWLNLLIKIDQYERGSGSTTSRINSIVGRAFPPHSNDMVKAREHLKKAEELNAEMAAVIARIGTRSADGAYNNVTNSDIPGAENGPSGDTAKIREEMEKLPLKAEFFTEMGNHITKQEEDFVWMKSKVEALEGLLAQAFSNSGMSAYNLKLSVATAGQASSKYRDRYGSGGSVIKEIEATFAKHRADDEKRKGFEKDAKNELEKANELIKFLSESKGNLENFKEVEKYFQENVDLNRASVEALETTTREEDPAAAGKDSMEKMDGFFGGISELLDATGDRLLQNEYASDHFSNFDFSKVEAFMKPGAPIDGAAAAELLSIDQQELEYIIYGFGNPGGNLAAAYGEIFAMRLAIRTMEALIDPDILMYGNPLVILAKAILEGLIAAVGDMTKLATQGHIDLAKTLPIKLTYKDHLRLFLFAHPGNDNRLSRMLALIRFDTGVNPDDHYTYLSGDTAISMPIWFLPGVMKTFGVGGGTWTGKEYTVDLQADYSY</sequence>
<evidence type="ECO:0000313" key="3">
    <source>
        <dbReference type="EMBL" id="GGH75669.1"/>
    </source>
</evidence>
<gene>
    <name evidence="3" type="ORF">GCM10007362_16950</name>
</gene>
<comment type="caution">
    <text evidence="3">The sequence shown here is derived from an EMBL/GenBank/DDBJ whole genome shotgun (WGS) entry which is preliminary data.</text>
</comment>
<feature type="transmembrane region" description="Helical" evidence="2">
    <location>
        <begin position="27"/>
        <end position="47"/>
    </location>
</feature>
<evidence type="ECO:0000256" key="1">
    <source>
        <dbReference type="SAM" id="MobiDB-lite"/>
    </source>
</evidence>